<evidence type="ECO:0008006" key="5">
    <source>
        <dbReference type="Google" id="ProtNLM"/>
    </source>
</evidence>
<name>A0AA42FLT0_9GAMM</name>
<evidence type="ECO:0000313" key="2">
    <source>
        <dbReference type="EMBL" id="MDO7855703.1"/>
    </source>
</evidence>
<sequence>MKKIMITALLALFLSGCDNSPPAPYGFKWGQSVEDIQKLNLEGASECKDPACSIMETPSGAHGLTTLIFYKDTGLAQVIHSEPLNETNKDDVIAKFNHISNELKSIYGEPTSEIVRVDDENNFIDCLKQTNCRDIEAEYNKDGHQVIISIGTRKEDGKLSIFTNHLRPLK</sequence>
<comment type="caution">
    <text evidence="1">The sequence shown here is derived from an EMBL/GenBank/DDBJ whole genome shotgun (WGS) entry which is preliminary data.</text>
</comment>
<protein>
    <recommendedName>
        <fullName evidence="5">Lipoprotein</fullName>
    </recommendedName>
</protein>
<dbReference type="Proteomes" id="UP001156701">
    <property type="component" value="Unassembled WGS sequence"/>
</dbReference>
<dbReference type="RefSeq" id="WP_210814176.1">
    <property type="nucleotide sequence ID" value="NZ_JARRYG010000003.1"/>
</dbReference>
<evidence type="ECO:0000313" key="3">
    <source>
        <dbReference type="Proteomes" id="UP001156701"/>
    </source>
</evidence>
<reference evidence="1" key="1">
    <citation type="submission" date="2023-03" db="EMBL/GenBank/DDBJ databases">
        <title>a new species belonging to Providencia genus.</title>
        <authorList>
            <person name="Yang W."/>
            <person name="Hu F."/>
            <person name="Shen S."/>
            <person name="Ding L."/>
            <person name="Yin D."/>
        </authorList>
    </citation>
    <scope>NUCLEOTIDE SEQUENCE</scope>
    <source>
        <strain evidence="1">CRE-3FA-0001</strain>
    </source>
</reference>
<proteinExistence type="predicted"/>
<gene>
    <name evidence="1" type="ORF">P7V44_03760</name>
    <name evidence="2" type="ORF">Q5E86_04830</name>
</gene>
<dbReference type="AlphaFoldDB" id="A0AA42FLT0"/>
<dbReference type="EMBL" id="JARRYG010000003">
    <property type="protein sequence ID" value="MDG4695355.1"/>
    <property type="molecule type" value="Genomic_DNA"/>
</dbReference>
<dbReference type="EMBL" id="JAUQTG010000002">
    <property type="protein sequence ID" value="MDO7855703.1"/>
    <property type="molecule type" value="Genomic_DNA"/>
</dbReference>
<organism evidence="1 3">
    <name type="scientific">Providencia huashanensis</name>
    <dbReference type="NCBI Taxonomy" id="3037798"/>
    <lineage>
        <taxon>Bacteria</taxon>
        <taxon>Pseudomonadati</taxon>
        <taxon>Pseudomonadota</taxon>
        <taxon>Gammaproteobacteria</taxon>
        <taxon>Enterobacterales</taxon>
        <taxon>Morganellaceae</taxon>
        <taxon>Providencia</taxon>
    </lineage>
</organism>
<keyword evidence="4" id="KW-1185">Reference proteome</keyword>
<evidence type="ECO:0000313" key="4">
    <source>
        <dbReference type="Proteomes" id="UP001176478"/>
    </source>
</evidence>
<evidence type="ECO:0000313" key="1">
    <source>
        <dbReference type="EMBL" id="MDG4695355.1"/>
    </source>
</evidence>
<accession>A0AA42FLT0</accession>
<reference evidence="2" key="3">
    <citation type="journal article" date="2024" name="Int. J. Antimicrob. Agents">
        <title>Identification of a novel Providencia species showing multi-drug-resistant in three patients with hospital-acquired infection.</title>
        <authorList>
            <person name="Yang W."/>
            <person name="Chen J."/>
            <person name="Yang F."/>
            <person name="Ji P."/>
            <person name="Shen S."/>
            <person name="Yin D."/>
            <person name="Hu F."/>
        </authorList>
    </citation>
    <scope>NUCLEOTIDE SEQUENCE</scope>
    <source>
        <strain evidence="2">CRE-138-0111</strain>
    </source>
</reference>
<reference evidence="2" key="2">
    <citation type="submission" date="2023-07" db="EMBL/GenBank/DDBJ databases">
        <authorList>
            <person name="Yang W."/>
            <person name="Chen J."/>
            <person name="Ji P."/>
            <person name="Hu F."/>
        </authorList>
    </citation>
    <scope>NUCLEOTIDE SEQUENCE</scope>
    <source>
        <strain evidence="2">CRE-138-0111</strain>
    </source>
</reference>
<dbReference type="PROSITE" id="PS51257">
    <property type="entry name" value="PROKAR_LIPOPROTEIN"/>
    <property type="match status" value="1"/>
</dbReference>
<dbReference type="Proteomes" id="UP001176478">
    <property type="component" value="Unassembled WGS sequence"/>
</dbReference>